<reference evidence="13" key="3">
    <citation type="submission" date="2025-09" db="UniProtKB">
        <authorList>
            <consortium name="Ensembl"/>
        </authorList>
    </citation>
    <scope>IDENTIFICATION</scope>
</reference>
<evidence type="ECO:0000256" key="4">
    <source>
        <dbReference type="ARBA" id="ARBA00022737"/>
    </source>
</evidence>
<accession>A0A8C9QZ39</accession>
<feature type="domain" description="Ig-like" evidence="12">
    <location>
        <begin position="157"/>
        <end position="251"/>
    </location>
</feature>
<evidence type="ECO:0000256" key="6">
    <source>
        <dbReference type="ARBA" id="ARBA00023136"/>
    </source>
</evidence>
<dbReference type="Gene3D" id="3.10.250.10">
    <property type="entry name" value="SRCR-like domain"/>
    <property type="match status" value="1"/>
</dbReference>
<dbReference type="PROSITE" id="PS50835">
    <property type="entry name" value="IG_LIKE"/>
    <property type="match status" value="1"/>
</dbReference>
<comment type="caution">
    <text evidence="9">Lacks conserved residue(s) required for the propagation of feature annotation.</text>
</comment>
<dbReference type="PANTHER" id="PTHR19331">
    <property type="entry name" value="SCAVENGER RECEPTOR DOMAIN-CONTAINING"/>
    <property type="match status" value="1"/>
</dbReference>
<dbReference type="PANTHER" id="PTHR19331:SF465">
    <property type="entry name" value="EGG PEPTIDE SPERACT RECEPTOR"/>
    <property type="match status" value="1"/>
</dbReference>
<dbReference type="InterPro" id="IPR013783">
    <property type="entry name" value="Ig-like_fold"/>
</dbReference>
<keyword evidence="7 9" id="KW-1015">Disulfide bond</keyword>
<feature type="transmembrane region" description="Helical" evidence="10">
    <location>
        <begin position="367"/>
        <end position="390"/>
    </location>
</feature>
<evidence type="ECO:0000256" key="7">
    <source>
        <dbReference type="ARBA" id="ARBA00023157"/>
    </source>
</evidence>
<name>A0A8C9QZ39_SCLFO</name>
<dbReference type="SMART" id="SM00408">
    <property type="entry name" value="IGc2"/>
    <property type="match status" value="2"/>
</dbReference>
<dbReference type="SUPFAM" id="SSF56487">
    <property type="entry name" value="SRCR-like"/>
    <property type="match status" value="1"/>
</dbReference>
<proteinExistence type="predicted"/>
<evidence type="ECO:0000256" key="5">
    <source>
        <dbReference type="ARBA" id="ARBA00022989"/>
    </source>
</evidence>
<evidence type="ECO:0000256" key="2">
    <source>
        <dbReference type="ARBA" id="ARBA00022692"/>
    </source>
</evidence>
<dbReference type="InterPro" id="IPR003598">
    <property type="entry name" value="Ig_sub2"/>
</dbReference>
<evidence type="ECO:0000259" key="12">
    <source>
        <dbReference type="PROSITE" id="PS50835"/>
    </source>
</evidence>
<dbReference type="InterPro" id="IPR001190">
    <property type="entry name" value="SRCR"/>
</dbReference>
<feature type="disulfide bond" evidence="9">
    <location>
        <begin position="116"/>
        <end position="126"/>
    </location>
</feature>
<dbReference type="Proteomes" id="UP000694397">
    <property type="component" value="Chromosome 19"/>
</dbReference>
<evidence type="ECO:0000259" key="11">
    <source>
        <dbReference type="PROSITE" id="PS50287"/>
    </source>
</evidence>
<dbReference type="PRINTS" id="PR00258">
    <property type="entry name" value="SPERACTRCPTR"/>
</dbReference>
<dbReference type="InterPro" id="IPR036179">
    <property type="entry name" value="Ig-like_dom_sf"/>
</dbReference>
<feature type="domain" description="SRCR" evidence="11">
    <location>
        <begin position="47"/>
        <end position="151"/>
    </location>
</feature>
<dbReference type="SMART" id="SM00202">
    <property type="entry name" value="SR"/>
    <property type="match status" value="1"/>
</dbReference>
<dbReference type="PROSITE" id="PS50287">
    <property type="entry name" value="SRCR_2"/>
    <property type="match status" value="1"/>
</dbReference>
<reference evidence="13" key="2">
    <citation type="submission" date="2025-08" db="UniProtKB">
        <authorList>
            <consortium name="Ensembl"/>
        </authorList>
    </citation>
    <scope>IDENTIFICATION</scope>
</reference>
<keyword evidence="14" id="KW-1185">Reference proteome</keyword>
<evidence type="ECO:0000256" key="3">
    <source>
        <dbReference type="ARBA" id="ARBA00022729"/>
    </source>
</evidence>
<keyword evidence="3" id="KW-0732">Signal</keyword>
<comment type="subcellular location">
    <subcellularLocation>
        <location evidence="1">Membrane</location>
        <topology evidence="1">Single-pass membrane protein</topology>
    </subcellularLocation>
</comment>
<dbReference type="GeneTree" id="ENSGT00940000163299"/>
<evidence type="ECO:0000313" key="14">
    <source>
        <dbReference type="Proteomes" id="UP000694397"/>
    </source>
</evidence>
<organism evidence="13 14">
    <name type="scientific">Scleropages formosus</name>
    <name type="common">Asian bonytongue</name>
    <name type="synonym">Osteoglossum formosum</name>
    <dbReference type="NCBI Taxonomy" id="113540"/>
    <lineage>
        <taxon>Eukaryota</taxon>
        <taxon>Metazoa</taxon>
        <taxon>Chordata</taxon>
        <taxon>Craniata</taxon>
        <taxon>Vertebrata</taxon>
        <taxon>Euteleostomi</taxon>
        <taxon>Actinopterygii</taxon>
        <taxon>Neopterygii</taxon>
        <taxon>Teleostei</taxon>
        <taxon>Osteoglossocephala</taxon>
        <taxon>Osteoglossomorpha</taxon>
        <taxon>Osteoglossiformes</taxon>
        <taxon>Osteoglossidae</taxon>
        <taxon>Scleropages</taxon>
    </lineage>
</organism>
<dbReference type="InterPro" id="IPR003599">
    <property type="entry name" value="Ig_sub"/>
</dbReference>
<keyword evidence="8" id="KW-0325">Glycoprotein</keyword>
<keyword evidence="2 10" id="KW-0812">Transmembrane</keyword>
<evidence type="ECO:0000256" key="10">
    <source>
        <dbReference type="SAM" id="Phobius"/>
    </source>
</evidence>
<dbReference type="Pfam" id="PF00530">
    <property type="entry name" value="SRCR"/>
    <property type="match status" value="1"/>
</dbReference>
<dbReference type="Ensembl" id="ENSSFOT00015001107.2">
    <property type="protein sequence ID" value="ENSSFOP00015001077.2"/>
    <property type="gene ID" value="ENSSFOG00015000775.2"/>
</dbReference>
<dbReference type="Gene3D" id="2.60.40.10">
    <property type="entry name" value="Immunoglobulins"/>
    <property type="match status" value="2"/>
</dbReference>
<evidence type="ECO:0000256" key="8">
    <source>
        <dbReference type="ARBA" id="ARBA00023180"/>
    </source>
</evidence>
<keyword evidence="6 10" id="KW-0472">Membrane</keyword>
<keyword evidence="4" id="KW-0677">Repeat</keyword>
<evidence type="ECO:0000256" key="1">
    <source>
        <dbReference type="ARBA" id="ARBA00004167"/>
    </source>
</evidence>
<reference evidence="13 14" key="1">
    <citation type="submission" date="2019-04" db="EMBL/GenBank/DDBJ databases">
        <authorList>
            <consortium name="Wellcome Sanger Institute Data Sharing"/>
        </authorList>
    </citation>
    <scope>NUCLEOTIDE SEQUENCE [LARGE SCALE GENOMIC DNA]</scope>
</reference>
<gene>
    <name evidence="13" type="primary">si:ch211-150o23.3</name>
</gene>
<dbReference type="SMART" id="SM00409">
    <property type="entry name" value="IG"/>
    <property type="match status" value="2"/>
</dbReference>
<dbReference type="FunFam" id="2.60.40.10:FF:001946">
    <property type="entry name" value="Antigen WC1.1"/>
    <property type="match status" value="1"/>
</dbReference>
<evidence type="ECO:0000256" key="9">
    <source>
        <dbReference type="PROSITE-ProRule" id="PRU00196"/>
    </source>
</evidence>
<dbReference type="SUPFAM" id="SSF48726">
    <property type="entry name" value="Immunoglobulin"/>
    <property type="match status" value="2"/>
</dbReference>
<dbReference type="AlphaFoldDB" id="A0A8C9QZ39"/>
<protein>
    <submittedName>
        <fullName evidence="13">Scavenger receptor cysteine-rich type 1 protein M130-like</fullName>
    </submittedName>
</protein>
<dbReference type="GO" id="GO:0016020">
    <property type="term" value="C:membrane"/>
    <property type="evidence" value="ECO:0007669"/>
    <property type="project" value="UniProtKB-SubCell"/>
</dbReference>
<dbReference type="InterPro" id="IPR007110">
    <property type="entry name" value="Ig-like_dom"/>
</dbReference>
<dbReference type="FunFam" id="3.10.250.10:FF:000016">
    <property type="entry name" value="Scavenger receptor cysteine-rich protein type 12"/>
    <property type="match status" value="1"/>
</dbReference>
<evidence type="ECO:0000313" key="13">
    <source>
        <dbReference type="Ensembl" id="ENSSFOP00015001077.2"/>
    </source>
</evidence>
<sequence length="419" mass="46184">MKRVNRTSTTEIHCDCAARPPTIMLLVTLGIVLALVDSANAYDRAHIRVVGGNSVCSGTVEVFFGRHWSAICDPEWSLKDAQVACRELGCGLAIVSSHITPSGLGPRSVLLKTESCSGHEPTLVQCSQFKTWQPIQENTCAEHNIAGVQCSGKLEKPMLFLLSPYTAYEPGEAVRFSCVAPSSFYTIVDFHLFKSGVGTPLVTQGTGSSQNKAELTLTDMDLSHQGSYTCLYTVQIGLAFSSPESNPISISVVDLHTPQIWYNTSMESPPGRVIQGQNLNITCYTQSWYPGGSFQLRLIRFNGTVRHSVPALRSSFTFSFPNAQAVLEGYYLCLYRVQMGGRTFTSRESQPLPISIRDPEPLLSPMVVSWLVSAMTFVVAICMILIIVWFRCKKNDKPTELERDSRTCVDNTYVALPIK</sequence>
<keyword evidence="5 10" id="KW-1133">Transmembrane helix</keyword>
<dbReference type="OrthoDB" id="536948at2759"/>
<dbReference type="InterPro" id="IPR036772">
    <property type="entry name" value="SRCR-like_dom_sf"/>
</dbReference>